<keyword evidence="2" id="KW-0560">Oxidoreductase</keyword>
<protein>
    <submittedName>
        <fullName evidence="2">Glyoxalase/bleomycin resistance protein/dioxygenase</fullName>
    </submittedName>
</protein>
<reference evidence="3" key="1">
    <citation type="submission" date="2017-03" db="EMBL/GenBank/DDBJ databases">
        <authorList>
            <person name="Herbold C."/>
        </authorList>
    </citation>
    <scope>NUCLEOTIDE SEQUENCE [LARGE SCALE GENOMIC DNA]</scope>
</reference>
<keyword evidence="3" id="KW-1185">Reference proteome</keyword>
<dbReference type="SUPFAM" id="SSF54593">
    <property type="entry name" value="Glyoxalase/Bleomycin resistance protein/Dihydroxybiphenyl dioxygenase"/>
    <property type="match status" value="1"/>
</dbReference>
<evidence type="ECO:0000259" key="1">
    <source>
        <dbReference type="PROSITE" id="PS51819"/>
    </source>
</evidence>
<gene>
    <name evidence="2" type="ORF">NCS_10479</name>
</gene>
<name>A0A2H1FD23_9ARCH</name>
<dbReference type="InterPro" id="IPR029068">
    <property type="entry name" value="Glyas_Bleomycin-R_OHBP_Dase"/>
</dbReference>
<dbReference type="InterPro" id="IPR037523">
    <property type="entry name" value="VOC_core"/>
</dbReference>
<dbReference type="EMBL" id="LT841358">
    <property type="protein sequence ID" value="SMH70672.1"/>
    <property type="molecule type" value="Genomic_DNA"/>
</dbReference>
<organism evidence="2 3">
    <name type="scientific">Candidatus Nitrosotalea okcheonensis</name>
    <dbReference type="NCBI Taxonomy" id="1903276"/>
    <lineage>
        <taxon>Archaea</taxon>
        <taxon>Nitrososphaerota</taxon>
        <taxon>Nitrososphaeria</taxon>
        <taxon>Nitrosotaleales</taxon>
        <taxon>Nitrosotaleaceae</taxon>
        <taxon>Nitrosotalea</taxon>
    </lineage>
</organism>
<dbReference type="PROSITE" id="PS51819">
    <property type="entry name" value="VOC"/>
    <property type="match status" value="1"/>
</dbReference>
<dbReference type="GO" id="GO:0051213">
    <property type="term" value="F:dioxygenase activity"/>
    <property type="evidence" value="ECO:0007669"/>
    <property type="project" value="UniProtKB-KW"/>
</dbReference>
<dbReference type="Proteomes" id="UP000230607">
    <property type="component" value="Chromosome 1"/>
</dbReference>
<evidence type="ECO:0000313" key="3">
    <source>
        <dbReference type="Proteomes" id="UP000230607"/>
    </source>
</evidence>
<feature type="domain" description="VOC" evidence="1">
    <location>
        <begin position="10"/>
        <end position="134"/>
    </location>
</feature>
<keyword evidence="2" id="KW-0223">Dioxygenase</keyword>
<sequence length="142" mass="16274">MQFYIKDMGTKVFVNLPVKDLEKSKEFFAKLGFTFNAQFTDKNAACMVISEENYAMLLVEPFFKTFTKKEIVNAKLNTEVLVALSSESKENVDKMIKNALDTGAKEASEPHDHGFMYGRSFEDLDGHIWEIFWMDPKVIVPS</sequence>
<accession>A0A2H1FD23</accession>
<evidence type="ECO:0000313" key="2">
    <source>
        <dbReference type="EMBL" id="SMH70672.1"/>
    </source>
</evidence>
<proteinExistence type="predicted"/>
<dbReference type="Pfam" id="PF22677">
    <property type="entry name" value="Ble-like_N"/>
    <property type="match status" value="1"/>
</dbReference>
<dbReference type="PANTHER" id="PTHR36503">
    <property type="entry name" value="BLR2520 PROTEIN"/>
    <property type="match status" value="1"/>
</dbReference>
<dbReference type="InterPro" id="IPR053863">
    <property type="entry name" value="Glyoxy/Ble-like_N"/>
</dbReference>
<dbReference type="AlphaFoldDB" id="A0A2H1FD23"/>
<dbReference type="Gene3D" id="3.10.180.10">
    <property type="entry name" value="2,3-Dihydroxybiphenyl 1,2-Dioxygenase, domain 1"/>
    <property type="match status" value="1"/>
</dbReference>
<dbReference type="PANTHER" id="PTHR36503:SF2">
    <property type="entry name" value="BLR2408 PROTEIN"/>
    <property type="match status" value="1"/>
</dbReference>